<dbReference type="PANTHER" id="PTHR37299">
    <property type="entry name" value="TRANSCRIPTIONAL REGULATOR-RELATED"/>
    <property type="match status" value="1"/>
</dbReference>
<dbReference type="PROSITE" id="PS50930">
    <property type="entry name" value="HTH_LYTTR"/>
    <property type="match status" value="1"/>
</dbReference>
<feature type="transmembrane region" description="Helical" evidence="1">
    <location>
        <begin position="116"/>
        <end position="140"/>
    </location>
</feature>
<dbReference type="GO" id="GO:0003677">
    <property type="term" value="F:DNA binding"/>
    <property type="evidence" value="ECO:0007669"/>
    <property type="project" value="InterPro"/>
</dbReference>
<feature type="domain" description="HTH LytTR-type" evidence="2">
    <location>
        <begin position="183"/>
        <end position="277"/>
    </location>
</feature>
<reference evidence="3 4" key="1">
    <citation type="submission" date="2018-03" db="EMBL/GenBank/DDBJ databases">
        <title>The draft genome of Sphingosinicella sp. GL-C-18.</title>
        <authorList>
            <person name="Liu L."/>
            <person name="Li L."/>
            <person name="Liang L."/>
            <person name="Zhang X."/>
            <person name="Wang T."/>
        </authorList>
    </citation>
    <scope>NUCLEOTIDE SEQUENCE [LARGE SCALE GENOMIC DNA]</scope>
    <source>
        <strain evidence="3 4">GL-C-18</strain>
    </source>
</reference>
<evidence type="ECO:0000313" key="3">
    <source>
        <dbReference type="EMBL" id="PSJ38995.1"/>
    </source>
</evidence>
<organism evidence="3 4">
    <name type="scientific">Allosphingosinicella deserti</name>
    <dbReference type="NCBI Taxonomy" id="2116704"/>
    <lineage>
        <taxon>Bacteria</taxon>
        <taxon>Pseudomonadati</taxon>
        <taxon>Pseudomonadota</taxon>
        <taxon>Alphaproteobacteria</taxon>
        <taxon>Sphingomonadales</taxon>
        <taxon>Sphingomonadaceae</taxon>
        <taxon>Allosphingosinicella</taxon>
    </lineage>
</organism>
<evidence type="ECO:0000313" key="4">
    <source>
        <dbReference type="Proteomes" id="UP000241167"/>
    </source>
</evidence>
<proteinExistence type="predicted"/>
<accession>A0A2P7QM17</accession>
<keyword evidence="4" id="KW-1185">Reference proteome</keyword>
<feature type="transmembrane region" description="Helical" evidence="1">
    <location>
        <begin position="86"/>
        <end position="104"/>
    </location>
</feature>
<dbReference type="InterPro" id="IPR046947">
    <property type="entry name" value="LytR-like"/>
</dbReference>
<dbReference type="GO" id="GO:0000156">
    <property type="term" value="F:phosphorelay response regulator activity"/>
    <property type="evidence" value="ECO:0007669"/>
    <property type="project" value="InterPro"/>
</dbReference>
<gene>
    <name evidence="3" type="ORF">C7I55_16980</name>
</gene>
<dbReference type="PANTHER" id="PTHR37299:SF1">
    <property type="entry name" value="STAGE 0 SPORULATION PROTEIN A HOMOLOG"/>
    <property type="match status" value="1"/>
</dbReference>
<comment type="caution">
    <text evidence="3">The sequence shown here is derived from an EMBL/GenBank/DDBJ whole genome shotgun (WGS) entry which is preliminary data.</text>
</comment>
<evidence type="ECO:0000259" key="2">
    <source>
        <dbReference type="PROSITE" id="PS50930"/>
    </source>
</evidence>
<dbReference type="Pfam" id="PF04397">
    <property type="entry name" value="LytTR"/>
    <property type="match status" value="1"/>
</dbReference>
<evidence type="ECO:0000256" key="1">
    <source>
        <dbReference type="SAM" id="Phobius"/>
    </source>
</evidence>
<sequence>MHHDLSTTTRLRFHRFRRDARTMINLAARFARAWSPAEPRRAEPHPTERAWARRLAPLALIPAGAAYCLLYESIFEREHLDLVGSLIWAIATLSPWVAGAMLFERRARSAPTRAHLLILGVGLACAAYAASSVAALWLGSGAERAYFSRLPLLGVALLAASLYPIKAPAQPVHDLAPTGDTPPVAPADILFACAAGNYVELHTETRTIVWRQTMRNAERVLRDAGFVRVHRSYLVPWRTIDMLVRDGRSVVEVALRNGRRLPVSSRYANNLASQTLQ</sequence>
<dbReference type="SMART" id="SM00850">
    <property type="entry name" value="LytTR"/>
    <property type="match status" value="1"/>
</dbReference>
<keyword evidence="1" id="KW-0472">Membrane</keyword>
<dbReference type="Proteomes" id="UP000241167">
    <property type="component" value="Unassembled WGS sequence"/>
</dbReference>
<keyword evidence="1" id="KW-1133">Transmembrane helix</keyword>
<feature type="transmembrane region" description="Helical" evidence="1">
    <location>
        <begin position="55"/>
        <end position="74"/>
    </location>
</feature>
<dbReference type="EMBL" id="PXYI01000005">
    <property type="protein sequence ID" value="PSJ38995.1"/>
    <property type="molecule type" value="Genomic_DNA"/>
</dbReference>
<protein>
    <recommendedName>
        <fullName evidence="2">HTH LytTR-type domain-containing protein</fullName>
    </recommendedName>
</protein>
<name>A0A2P7QM17_9SPHN</name>
<dbReference type="AlphaFoldDB" id="A0A2P7QM17"/>
<dbReference type="Gene3D" id="2.40.50.1020">
    <property type="entry name" value="LytTr DNA-binding domain"/>
    <property type="match status" value="1"/>
</dbReference>
<dbReference type="InterPro" id="IPR007492">
    <property type="entry name" value="LytTR_DNA-bd_dom"/>
</dbReference>
<keyword evidence="1" id="KW-0812">Transmembrane</keyword>